<dbReference type="EC" id="3.1.3.5" evidence="3 9"/>
<dbReference type="GO" id="GO:0009117">
    <property type="term" value="P:nucleotide metabolic process"/>
    <property type="evidence" value="ECO:0007669"/>
    <property type="project" value="UniProtKB-KW"/>
</dbReference>
<evidence type="ECO:0000256" key="4">
    <source>
        <dbReference type="ARBA" id="ARBA00022723"/>
    </source>
</evidence>
<dbReference type="PANTHER" id="PTHR13045:SF0">
    <property type="entry name" value="7-METHYLGUANOSINE PHOSPHATE-SPECIFIC 5'-NUCLEOTIDASE"/>
    <property type="match status" value="1"/>
</dbReference>
<protein>
    <recommendedName>
        <fullName evidence="3 9">5'-nucleotidase</fullName>
        <ecNumber evidence="3 9">3.1.3.5</ecNumber>
    </recommendedName>
</protein>
<evidence type="ECO:0000313" key="12">
    <source>
        <dbReference type="EMBL" id="JAB98847.1"/>
    </source>
</evidence>
<dbReference type="GO" id="GO:0000166">
    <property type="term" value="F:nucleotide binding"/>
    <property type="evidence" value="ECO:0007669"/>
    <property type="project" value="UniProtKB-KW"/>
</dbReference>
<comment type="catalytic activity">
    <reaction evidence="1 9">
        <text>a ribonucleoside 5'-phosphate + H2O = a ribonucleoside + phosphate</text>
        <dbReference type="Rhea" id="RHEA:12484"/>
        <dbReference type="ChEBI" id="CHEBI:15377"/>
        <dbReference type="ChEBI" id="CHEBI:18254"/>
        <dbReference type="ChEBI" id="CHEBI:43474"/>
        <dbReference type="ChEBI" id="CHEBI:58043"/>
        <dbReference type="EC" id="3.1.3.5"/>
    </reaction>
</comment>
<dbReference type="InterPro" id="IPR036412">
    <property type="entry name" value="HAD-like_sf"/>
</dbReference>
<organism evidence="12">
    <name type="scientific">Ceratitis capitata</name>
    <name type="common">Mediterranean fruit fly</name>
    <name type="synonym">Tephritis capitata</name>
    <dbReference type="NCBI Taxonomy" id="7213"/>
    <lineage>
        <taxon>Eukaryota</taxon>
        <taxon>Metazoa</taxon>
        <taxon>Ecdysozoa</taxon>
        <taxon>Arthropoda</taxon>
        <taxon>Hexapoda</taxon>
        <taxon>Insecta</taxon>
        <taxon>Pterygota</taxon>
        <taxon>Neoptera</taxon>
        <taxon>Endopterygota</taxon>
        <taxon>Diptera</taxon>
        <taxon>Brachycera</taxon>
        <taxon>Muscomorpha</taxon>
        <taxon>Tephritoidea</taxon>
        <taxon>Tephritidae</taxon>
        <taxon>Ceratitis</taxon>
        <taxon>Ceratitis</taxon>
    </lineage>
</organism>
<evidence type="ECO:0000256" key="2">
    <source>
        <dbReference type="ARBA" id="ARBA00008389"/>
    </source>
</evidence>
<dbReference type="Gene3D" id="3.40.50.1000">
    <property type="entry name" value="HAD superfamily/HAD-like"/>
    <property type="match status" value="1"/>
</dbReference>
<comment type="subcellular location">
    <subcellularLocation>
        <location evidence="9">Cytoplasm</location>
    </subcellularLocation>
</comment>
<dbReference type="Gene3D" id="1.10.150.340">
    <property type="entry name" value="Pyrimidine 5'-nucleotidase (UMPH-1), N-terminal domain"/>
    <property type="match status" value="1"/>
</dbReference>
<sequence length="319" mass="36218">MTSAHDNSSTTSPNNSMHTKPLQLEDIPILNSENCKIKNRQHVEKIINEFIFGGHTRLQVVSDFDYTITKQRTSNGAPVPSSFGIFEECKSLPSNFVKAARELHDIYRPIEVDPHISNDEKAKAMIEWWTKSGENLMGFTFDLKEIDEIAKKYAYSVRDNTDELFRKLNELNIPVLVFSAGLGNCVNAMLRHAGLLYPNMNVISNFLQFKDDTMLNGFQKPIIHTFNKNEKLLKGTEYYDLVHTRDHIILMGDSLADSGMADGVPSSSHILKIGFLFHHAEEYIEQYMSTFDIVLIDDQTMNVPLALLKLITGNNTSRD</sequence>
<gene>
    <name evidence="12" type="primary">5NT3L</name>
    <name evidence="11" type="ORF">CCAP1982_LOCUS19470</name>
</gene>
<evidence type="ECO:0000256" key="5">
    <source>
        <dbReference type="ARBA" id="ARBA00022741"/>
    </source>
</evidence>
<evidence type="ECO:0000313" key="13">
    <source>
        <dbReference type="Proteomes" id="UP000606786"/>
    </source>
</evidence>
<feature type="region of interest" description="Disordered" evidence="10">
    <location>
        <begin position="1"/>
        <end position="21"/>
    </location>
</feature>
<keyword evidence="4" id="KW-0479">Metal-binding</keyword>
<evidence type="ECO:0000256" key="10">
    <source>
        <dbReference type="SAM" id="MobiDB-lite"/>
    </source>
</evidence>
<dbReference type="SUPFAM" id="SSF56784">
    <property type="entry name" value="HAD-like"/>
    <property type="match status" value="1"/>
</dbReference>
<accession>W8BJC5</accession>
<evidence type="ECO:0000256" key="9">
    <source>
        <dbReference type="RuleBase" id="RU361276"/>
    </source>
</evidence>
<dbReference type="GO" id="GO:0000287">
    <property type="term" value="F:magnesium ion binding"/>
    <property type="evidence" value="ECO:0007669"/>
    <property type="project" value="InterPro"/>
</dbReference>
<dbReference type="SFLD" id="SFLDS00003">
    <property type="entry name" value="Haloacid_Dehalogenase"/>
    <property type="match status" value="1"/>
</dbReference>
<dbReference type="InterPro" id="IPR006434">
    <property type="entry name" value="Pyrimidine_nucleotidase_eu"/>
</dbReference>
<dbReference type="AlphaFoldDB" id="W8BJC5"/>
<reference evidence="11" key="3">
    <citation type="submission" date="2020-11" db="EMBL/GenBank/DDBJ databases">
        <authorList>
            <person name="Whitehead M."/>
        </authorList>
    </citation>
    <scope>NUCLEOTIDE SEQUENCE</scope>
    <source>
        <strain evidence="11">EGII</strain>
    </source>
</reference>
<dbReference type="FunFam" id="1.10.150.340:FF:000001">
    <property type="entry name" value="Cytosolic 5-nucleotidase 3-like"/>
    <property type="match status" value="1"/>
</dbReference>
<evidence type="ECO:0000313" key="11">
    <source>
        <dbReference type="EMBL" id="CAD7011368.1"/>
    </source>
</evidence>
<keyword evidence="8 9" id="KW-0546">Nucleotide metabolism</keyword>
<feature type="compositionally biased region" description="Polar residues" evidence="10">
    <location>
        <begin position="1"/>
        <end position="18"/>
    </location>
</feature>
<dbReference type="GO" id="GO:0008253">
    <property type="term" value="F:5'-nucleotidase activity"/>
    <property type="evidence" value="ECO:0007669"/>
    <property type="project" value="UniProtKB-EC"/>
</dbReference>
<keyword evidence="5 9" id="KW-0547">Nucleotide-binding</keyword>
<evidence type="ECO:0000256" key="7">
    <source>
        <dbReference type="ARBA" id="ARBA00022842"/>
    </source>
</evidence>
<dbReference type="InterPro" id="IPR023214">
    <property type="entry name" value="HAD_sf"/>
</dbReference>
<evidence type="ECO:0000256" key="8">
    <source>
        <dbReference type="ARBA" id="ARBA00023080"/>
    </source>
</evidence>
<evidence type="ECO:0000256" key="1">
    <source>
        <dbReference type="ARBA" id="ARBA00000815"/>
    </source>
</evidence>
<dbReference type="OrthoDB" id="10014216at2759"/>
<name>W8BJC5_CERCA</name>
<proteinExistence type="evidence at transcript level"/>
<reference evidence="12" key="2">
    <citation type="journal article" date="2014" name="BMC Genomics">
        <title>A genomic perspective to assessing quality of mass-reared SIT flies used in Mediterranean fruit fly (Ceratitis capitata) eradication in California.</title>
        <authorList>
            <person name="Calla B."/>
            <person name="Hall B."/>
            <person name="Hou S."/>
            <person name="Geib S.M."/>
        </authorList>
    </citation>
    <scope>NUCLEOTIDE SEQUENCE</scope>
</reference>
<keyword evidence="9" id="KW-0963">Cytoplasm</keyword>
<keyword evidence="13" id="KW-1185">Reference proteome</keyword>
<dbReference type="PANTHER" id="PTHR13045">
    <property type="entry name" value="5'-NUCLEOTIDASE"/>
    <property type="match status" value="1"/>
</dbReference>
<evidence type="ECO:0000256" key="3">
    <source>
        <dbReference type="ARBA" id="ARBA00012643"/>
    </source>
</evidence>
<dbReference type="FunFam" id="3.40.50.1000:FF:000032">
    <property type="entry name" value="Cytosolic 5-nucleotidase 3-like"/>
    <property type="match status" value="1"/>
</dbReference>
<comment type="similarity">
    <text evidence="2 9">Belongs to the pyrimidine 5'-nucleotidase family.</text>
</comment>
<dbReference type="GO" id="GO:0005737">
    <property type="term" value="C:cytoplasm"/>
    <property type="evidence" value="ECO:0007669"/>
    <property type="project" value="UniProtKB-SubCell"/>
</dbReference>
<dbReference type="Pfam" id="PF05822">
    <property type="entry name" value="UMPH-1"/>
    <property type="match status" value="1"/>
</dbReference>
<keyword evidence="7" id="KW-0460">Magnesium</keyword>
<reference evidence="12" key="1">
    <citation type="submission" date="2013-07" db="EMBL/GenBank/DDBJ databases">
        <authorList>
            <person name="Geib S."/>
        </authorList>
    </citation>
    <scope>NUCLEOTIDE SEQUENCE</scope>
</reference>
<dbReference type="Proteomes" id="UP000606786">
    <property type="component" value="Unassembled WGS sequence"/>
</dbReference>
<evidence type="ECO:0000256" key="6">
    <source>
        <dbReference type="ARBA" id="ARBA00022801"/>
    </source>
</evidence>
<dbReference type="EMBL" id="CAJHJT010000056">
    <property type="protein sequence ID" value="CAD7011368.1"/>
    <property type="molecule type" value="Genomic_DNA"/>
</dbReference>
<dbReference type="SFLD" id="SFLDG01128">
    <property type="entry name" value="C1.4:_5'-Nucleotidase_Like"/>
    <property type="match status" value="1"/>
</dbReference>
<keyword evidence="6 9" id="KW-0378">Hydrolase</keyword>
<dbReference type="NCBIfam" id="TIGR01544">
    <property type="entry name" value="HAD-SF-IE"/>
    <property type="match status" value="1"/>
</dbReference>
<dbReference type="EMBL" id="GAMC01007708">
    <property type="protein sequence ID" value="JAB98847.1"/>
    <property type="molecule type" value="mRNA"/>
</dbReference>